<feature type="non-terminal residue" evidence="1">
    <location>
        <position position="1"/>
    </location>
</feature>
<reference evidence="1" key="1">
    <citation type="journal article" date="2015" name="Nature">
        <title>Complex archaea that bridge the gap between prokaryotes and eukaryotes.</title>
        <authorList>
            <person name="Spang A."/>
            <person name="Saw J.H."/>
            <person name="Jorgensen S.L."/>
            <person name="Zaremba-Niedzwiedzka K."/>
            <person name="Martijn J."/>
            <person name="Lind A.E."/>
            <person name="van Eijk R."/>
            <person name="Schleper C."/>
            <person name="Guy L."/>
            <person name="Ettema T.J."/>
        </authorList>
    </citation>
    <scope>NUCLEOTIDE SEQUENCE</scope>
</reference>
<gene>
    <name evidence="1" type="ORF">LCGC14_2640660</name>
</gene>
<dbReference type="EMBL" id="LAZR01045534">
    <property type="protein sequence ID" value="KKK98648.1"/>
    <property type="molecule type" value="Genomic_DNA"/>
</dbReference>
<dbReference type="AlphaFoldDB" id="A0A0F8ZXR4"/>
<name>A0A0F8ZXR4_9ZZZZ</name>
<comment type="caution">
    <text evidence="1">The sequence shown here is derived from an EMBL/GenBank/DDBJ whole genome shotgun (WGS) entry which is preliminary data.</text>
</comment>
<evidence type="ECO:0000313" key="1">
    <source>
        <dbReference type="EMBL" id="KKK98648.1"/>
    </source>
</evidence>
<organism evidence="1">
    <name type="scientific">marine sediment metagenome</name>
    <dbReference type="NCBI Taxonomy" id="412755"/>
    <lineage>
        <taxon>unclassified sequences</taxon>
        <taxon>metagenomes</taxon>
        <taxon>ecological metagenomes</taxon>
    </lineage>
</organism>
<proteinExistence type="predicted"/>
<accession>A0A0F8ZXR4</accession>
<protein>
    <submittedName>
        <fullName evidence="1">Uncharacterized protein</fullName>
    </submittedName>
</protein>
<sequence length="71" mass="7870">ETERKAAADTVYEMLTLMEHFYGSGGDRRFAERMPASATVVDEMIEVKTAYTVSPNPDELKMRLKGITVGG</sequence>